<keyword evidence="4" id="KW-0472">Membrane</keyword>
<feature type="domain" description="Solute-binding protein family 5" evidence="5">
    <location>
        <begin position="106"/>
        <end position="469"/>
    </location>
</feature>
<dbReference type="GO" id="GO:0043190">
    <property type="term" value="C:ATP-binding cassette (ABC) transporter complex"/>
    <property type="evidence" value="ECO:0007669"/>
    <property type="project" value="InterPro"/>
</dbReference>
<comment type="similarity">
    <text evidence="1">Belongs to the bacterial solute-binding protein 5 family.</text>
</comment>
<evidence type="ECO:0000313" key="6">
    <source>
        <dbReference type="EMBL" id="OHA57523.1"/>
    </source>
</evidence>
<keyword evidence="2" id="KW-0813">Transport</keyword>
<proteinExistence type="inferred from homology"/>
<dbReference type="GO" id="GO:0042597">
    <property type="term" value="C:periplasmic space"/>
    <property type="evidence" value="ECO:0007669"/>
    <property type="project" value="UniProtKB-ARBA"/>
</dbReference>
<keyword evidence="4" id="KW-1133">Transmembrane helix</keyword>
<accession>A0A1G2QAS6</accession>
<dbReference type="PANTHER" id="PTHR30290:SF9">
    <property type="entry name" value="OLIGOPEPTIDE-BINDING PROTEIN APPA"/>
    <property type="match status" value="1"/>
</dbReference>
<dbReference type="Proteomes" id="UP000176494">
    <property type="component" value="Unassembled WGS sequence"/>
</dbReference>
<dbReference type="Gene3D" id="3.10.105.10">
    <property type="entry name" value="Dipeptide-binding Protein, Domain 3"/>
    <property type="match status" value="1"/>
</dbReference>
<name>A0A1G2QAS6_9BACT</name>
<dbReference type="Pfam" id="PF00496">
    <property type="entry name" value="SBP_bac_5"/>
    <property type="match status" value="1"/>
</dbReference>
<dbReference type="GO" id="GO:0015833">
    <property type="term" value="P:peptide transport"/>
    <property type="evidence" value="ECO:0007669"/>
    <property type="project" value="TreeGrafter"/>
</dbReference>
<dbReference type="GO" id="GO:1904680">
    <property type="term" value="F:peptide transmembrane transporter activity"/>
    <property type="evidence" value="ECO:0007669"/>
    <property type="project" value="TreeGrafter"/>
</dbReference>
<dbReference type="Gene3D" id="3.40.190.10">
    <property type="entry name" value="Periplasmic binding protein-like II"/>
    <property type="match status" value="1"/>
</dbReference>
<organism evidence="6 7">
    <name type="scientific">Candidatus Vogelbacteria bacterium GWA1_51_14</name>
    <dbReference type="NCBI Taxonomy" id="1802435"/>
    <lineage>
        <taxon>Bacteria</taxon>
        <taxon>Candidatus Vogeliibacteriota</taxon>
    </lineage>
</organism>
<protein>
    <recommendedName>
        <fullName evidence="5">Solute-binding protein family 5 domain-containing protein</fullName>
    </recommendedName>
</protein>
<keyword evidence="4" id="KW-0812">Transmembrane</keyword>
<gene>
    <name evidence="6" type="ORF">A2114_00155</name>
</gene>
<evidence type="ECO:0000259" key="5">
    <source>
        <dbReference type="Pfam" id="PF00496"/>
    </source>
</evidence>
<reference evidence="6 7" key="1">
    <citation type="journal article" date="2016" name="Nat. Commun.">
        <title>Thousands of microbial genomes shed light on interconnected biogeochemical processes in an aquifer system.</title>
        <authorList>
            <person name="Anantharaman K."/>
            <person name="Brown C.T."/>
            <person name="Hug L.A."/>
            <person name="Sharon I."/>
            <person name="Castelle C.J."/>
            <person name="Probst A.J."/>
            <person name="Thomas B.C."/>
            <person name="Singh A."/>
            <person name="Wilkins M.J."/>
            <person name="Karaoz U."/>
            <person name="Brodie E.L."/>
            <person name="Williams K.H."/>
            <person name="Hubbard S.S."/>
            <person name="Banfield J.F."/>
        </authorList>
    </citation>
    <scope>NUCLEOTIDE SEQUENCE [LARGE SCALE GENOMIC DNA]</scope>
</reference>
<dbReference type="SUPFAM" id="SSF53850">
    <property type="entry name" value="Periplasmic binding protein-like II"/>
    <property type="match status" value="1"/>
</dbReference>
<evidence type="ECO:0000256" key="2">
    <source>
        <dbReference type="ARBA" id="ARBA00022448"/>
    </source>
</evidence>
<dbReference type="PIRSF" id="PIRSF002741">
    <property type="entry name" value="MppA"/>
    <property type="match status" value="1"/>
</dbReference>
<keyword evidence="3" id="KW-0732">Signal</keyword>
<evidence type="ECO:0000256" key="3">
    <source>
        <dbReference type="ARBA" id="ARBA00022729"/>
    </source>
</evidence>
<dbReference type="InterPro" id="IPR039424">
    <property type="entry name" value="SBP_5"/>
</dbReference>
<evidence type="ECO:0000256" key="4">
    <source>
        <dbReference type="SAM" id="Phobius"/>
    </source>
</evidence>
<sequence length="571" mass="63627">MDNLHPDTWFNRLWREVNAAVHSFSIQQQFILGLLALLFVGSLAGLLVYYNEQLLTATPARGGELTEGVIGTPRFVNPLLAVSDADRDLAALVYSGLVRVTSAGDFIPDLAESFTISDDARTYTFTLRPELTFHDGEPLTTADIAFTINQAQDPQVKSVRRAAWEGVTVEVINDREIALHLQQPYAAFLENLTIGIMPKHIWQNINPDSLSLAKENIEPIGSGPFQINQTKLDGNGLPVYYELTAFRNFSLGQAKLKQIRLNFYPNEEELVDAYNRGQIDSLAAVNPEILSDLNTESEDVLISPLPRIFAVFLNPNENELFTLPEVRRALDQALDKPAIIEEVLAGFGYALTGPLPPGALGYEPSESEPFDPEAAADTLSRNGWKRDASGAWQKGSRTLNFTLSTPDTPELKAAAESIAKRWREFGVTVELKVFELGDLNQNVIRPRKYQALFFGEVVGRDPDPFAFWHSSQRLDPGLNVALYTSITADKLLTDARGLSDRAAREEKLAAFEEEVRADRPAVFVYSPQFIYLIPNKIKGVSLPPIVTPADRFAAVHEWYLVTDHVWPWFAN</sequence>
<evidence type="ECO:0000313" key="7">
    <source>
        <dbReference type="Proteomes" id="UP000176494"/>
    </source>
</evidence>
<evidence type="ECO:0000256" key="1">
    <source>
        <dbReference type="ARBA" id="ARBA00005695"/>
    </source>
</evidence>
<dbReference type="PANTHER" id="PTHR30290">
    <property type="entry name" value="PERIPLASMIC BINDING COMPONENT OF ABC TRANSPORTER"/>
    <property type="match status" value="1"/>
</dbReference>
<dbReference type="STRING" id="1802435.A2114_00155"/>
<dbReference type="EMBL" id="MHTG01000012">
    <property type="protein sequence ID" value="OHA57523.1"/>
    <property type="molecule type" value="Genomic_DNA"/>
</dbReference>
<dbReference type="InterPro" id="IPR000914">
    <property type="entry name" value="SBP_5_dom"/>
</dbReference>
<feature type="transmembrane region" description="Helical" evidence="4">
    <location>
        <begin position="30"/>
        <end position="50"/>
    </location>
</feature>
<comment type="caution">
    <text evidence="6">The sequence shown here is derived from an EMBL/GenBank/DDBJ whole genome shotgun (WGS) entry which is preliminary data.</text>
</comment>
<dbReference type="InterPro" id="IPR030678">
    <property type="entry name" value="Peptide/Ni-bd"/>
</dbReference>
<dbReference type="AlphaFoldDB" id="A0A1G2QAS6"/>
<dbReference type="Gene3D" id="3.90.76.10">
    <property type="entry name" value="Dipeptide-binding Protein, Domain 1"/>
    <property type="match status" value="1"/>
</dbReference>